<dbReference type="RefSeq" id="WP_008315549.1">
    <property type="nucleotide sequence ID" value="NZ_CP115969.1"/>
</dbReference>
<dbReference type="InterPro" id="IPR004839">
    <property type="entry name" value="Aminotransferase_I/II_large"/>
</dbReference>
<evidence type="ECO:0000256" key="4">
    <source>
        <dbReference type="ARBA" id="ARBA00022576"/>
    </source>
</evidence>
<dbReference type="Gene3D" id="3.90.1150.10">
    <property type="entry name" value="Aspartate Aminotransferase, domain 1"/>
    <property type="match status" value="1"/>
</dbReference>
<dbReference type="CDD" id="cd00609">
    <property type="entry name" value="AAT_like"/>
    <property type="match status" value="1"/>
</dbReference>
<dbReference type="InterPro" id="IPR000796">
    <property type="entry name" value="Asp_trans"/>
</dbReference>
<name>A0A162UTF8_9GAMM</name>
<evidence type="ECO:0000256" key="7">
    <source>
        <dbReference type="RuleBase" id="RU000481"/>
    </source>
</evidence>
<keyword evidence="8" id="KW-0175">Coiled coil</keyword>
<evidence type="ECO:0000256" key="8">
    <source>
        <dbReference type="SAM" id="Coils"/>
    </source>
</evidence>
<comment type="similarity">
    <text evidence="2 7">Belongs to the class-I pyridoxal-phosphate-dependent aminotransferase family.</text>
</comment>
<dbReference type="AlphaFoldDB" id="A0A162UTF8"/>
<comment type="subunit">
    <text evidence="3">Homodimer.</text>
</comment>
<dbReference type="InterPro" id="IPR015424">
    <property type="entry name" value="PyrdxlP-dep_Trfase"/>
</dbReference>
<sequence length="400" mass="44274">MSVFNDVVLAPDDPILGLVEKFKQDPREDKINLTIGIYADENGKVPVLNVVKKAQAALFAEEKPHIYLPMHGLQTYNLSVQRLLFQEHHSVIAENRLATVQTLGGTGALKVGADFLSQLFKDKLPTVHVSDPTWDNHKAIFKGAGFTVKAYPYFDEATGGVNFEAMVDYCKTLPKNDILILHACCHNPTGADLNEAQWTALAQLIKEKELIPFLDMAYQGFAKGVEEDAKAIHIMTNAGLPVLIANSFSKSFSLYGERVGALSVVTTSSDEQVRVTSQLKKMVRANYSSPPAFGAAIVGHVLSNPTLRQEWFDELSEMRQRIHAMREKFVALLNQGQTKKDFSFIKAQQGMFSYSGLTKAQAEKLRSEEGLYILDTGRICIAALNEYNITLAAHAIIKVL</sequence>
<dbReference type="Proteomes" id="UP000680020">
    <property type="component" value="Unassembled WGS sequence"/>
</dbReference>
<reference evidence="10" key="1">
    <citation type="submission" date="2021-03" db="EMBL/GenBank/DDBJ databases">
        <title>Identification and antibiotic profiling of Wohlfahrtiimonas chitiniclastica, an underestimated human pathogen.</title>
        <authorList>
            <person name="Kopf A."/>
            <person name="Bunk B."/>
            <person name="Coldewey S."/>
            <person name="Gunzer F."/>
            <person name="Riedel T."/>
            <person name="Schroettner P."/>
        </authorList>
    </citation>
    <scope>NUCLEOTIDE SEQUENCE</scope>
    <source>
        <strain evidence="10">DSM 100917</strain>
    </source>
</reference>
<dbReference type="GO" id="GO:0042802">
    <property type="term" value="F:identical protein binding"/>
    <property type="evidence" value="ECO:0007669"/>
    <property type="project" value="TreeGrafter"/>
</dbReference>
<evidence type="ECO:0000313" key="10">
    <source>
        <dbReference type="EMBL" id="MBS7824255.1"/>
    </source>
</evidence>
<dbReference type="Pfam" id="PF00155">
    <property type="entry name" value="Aminotran_1_2"/>
    <property type="match status" value="1"/>
</dbReference>
<keyword evidence="6" id="KW-0663">Pyridoxal phosphate</keyword>
<organism evidence="10 11">
    <name type="scientific">Wohlfahrtiimonas chitiniclastica</name>
    <dbReference type="NCBI Taxonomy" id="400946"/>
    <lineage>
        <taxon>Bacteria</taxon>
        <taxon>Pseudomonadati</taxon>
        <taxon>Pseudomonadota</taxon>
        <taxon>Gammaproteobacteria</taxon>
        <taxon>Cardiobacteriales</taxon>
        <taxon>Ignatzschineriaceae</taxon>
        <taxon>Wohlfahrtiimonas</taxon>
    </lineage>
</organism>
<dbReference type="NCBIfam" id="NF006719">
    <property type="entry name" value="PRK09257.1"/>
    <property type="match status" value="1"/>
</dbReference>
<feature type="coiled-coil region" evidence="8">
    <location>
        <begin position="308"/>
        <end position="335"/>
    </location>
</feature>
<accession>A0A162UTF8</accession>
<dbReference type="EC" id="2.6.1.-" evidence="7"/>
<dbReference type="EMBL" id="JAGIBU010000002">
    <property type="protein sequence ID" value="MBS7824255.1"/>
    <property type="molecule type" value="Genomic_DNA"/>
</dbReference>
<dbReference type="GO" id="GO:0004838">
    <property type="term" value="F:L-tyrosine-2-oxoglutarate transaminase activity"/>
    <property type="evidence" value="ECO:0007669"/>
    <property type="project" value="TreeGrafter"/>
</dbReference>
<dbReference type="PROSITE" id="PS00105">
    <property type="entry name" value="AA_TRANSFER_CLASS_1"/>
    <property type="match status" value="1"/>
</dbReference>
<comment type="caution">
    <text evidence="10">The sequence shown here is derived from an EMBL/GenBank/DDBJ whole genome shotgun (WGS) entry which is preliminary data.</text>
</comment>
<keyword evidence="5 7" id="KW-0808">Transferase</keyword>
<dbReference type="SUPFAM" id="SSF53383">
    <property type="entry name" value="PLP-dependent transferases"/>
    <property type="match status" value="1"/>
</dbReference>
<evidence type="ECO:0000256" key="5">
    <source>
        <dbReference type="ARBA" id="ARBA00022679"/>
    </source>
</evidence>
<dbReference type="Gene3D" id="3.40.640.10">
    <property type="entry name" value="Type I PLP-dependent aspartate aminotransferase-like (Major domain)"/>
    <property type="match status" value="1"/>
</dbReference>
<feature type="domain" description="Aminotransferase class I/classII large" evidence="9">
    <location>
        <begin position="29"/>
        <end position="396"/>
    </location>
</feature>
<dbReference type="GO" id="GO:0030170">
    <property type="term" value="F:pyridoxal phosphate binding"/>
    <property type="evidence" value="ECO:0007669"/>
    <property type="project" value="InterPro"/>
</dbReference>
<dbReference type="InterPro" id="IPR015421">
    <property type="entry name" value="PyrdxlP-dep_Trfase_major"/>
</dbReference>
<dbReference type="GO" id="GO:0033585">
    <property type="term" value="P:L-phenylalanine biosynthetic process from chorismate via phenylpyruvate"/>
    <property type="evidence" value="ECO:0007669"/>
    <property type="project" value="TreeGrafter"/>
</dbReference>
<dbReference type="PANTHER" id="PTHR11879">
    <property type="entry name" value="ASPARTATE AMINOTRANSFERASE"/>
    <property type="match status" value="1"/>
</dbReference>
<dbReference type="InterPro" id="IPR004838">
    <property type="entry name" value="NHTrfase_class1_PyrdxlP-BS"/>
</dbReference>
<gene>
    <name evidence="10" type="ORF">J7561_03430</name>
</gene>
<proteinExistence type="inferred from homology"/>
<evidence type="ECO:0000256" key="3">
    <source>
        <dbReference type="ARBA" id="ARBA00011738"/>
    </source>
</evidence>
<evidence type="ECO:0000256" key="6">
    <source>
        <dbReference type="ARBA" id="ARBA00022898"/>
    </source>
</evidence>
<evidence type="ECO:0000256" key="2">
    <source>
        <dbReference type="ARBA" id="ARBA00007441"/>
    </source>
</evidence>
<comment type="cofactor">
    <cofactor evidence="1 7">
        <name>pyridoxal 5'-phosphate</name>
        <dbReference type="ChEBI" id="CHEBI:597326"/>
    </cofactor>
</comment>
<dbReference type="PRINTS" id="PR00799">
    <property type="entry name" value="TRANSAMINASE"/>
</dbReference>
<evidence type="ECO:0000256" key="1">
    <source>
        <dbReference type="ARBA" id="ARBA00001933"/>
    </source>
</evidence>
<keyword evidence="4 7" id="KW-0032">Aminotransferase</keyword>
<evidence type="ECO:0000313" key="11">
    <source>
        <dbReference type="Proteomes" id="UP000680020"/>
    </source>
</evidence>
<dbReference type="GO" id="GO:0005829">
    <property type="term" value="C:cytosol"/>
    <property type="evidence" value="ECO:0007669"/>
    <property type="project" value="TreeGrafter"/>
</dbReference>
<dbReference type="GeneID" id="58264341"/>
<dbReference type="InterPro" id="IPR015422">
    <property type="entry name" value="PyrdxlP-dep_Trfase_small"/>
</dbReference>
<dbReference type="FunFam" id="3.40.640.10:FF:000015">
    <property type="entry name" value="Aspartate aminotransferase"/>
    <property type="match status" value="1"/>
</dbReference>
<dbReference type="PANTHER" id="PTHR11879:SF37">
    <property type="entry name" value="AROMATIC-AMINO-ACID AMINOTRANSFERASE"/>
    <property type="match status" value="1"/>
</dbReference>
<protein>
    <recommendedName>
        <fullName evidence="7">Aminotransferase</fullName>
        <ecNumber evidence="7">2.6.1.-</ecNumber>
    </recommendedName>
</protein>
<evidence type="ECO:0000259" key="9">
    <source>
        <dbReference type="Pfam" id="PF00155"/>
    </source>
</evidence>